<keyword evidence="2" id="KW-0808">Transferase</keyword>
<dbReference type="EMBL" id="JBHMAF010000023">
    <property type="protein sequence ID" value="MFB9758266.1"/>
    <property type="molecule type" value="Genomic_DNA"/>
</dbReference>
<evidence type="ECO:0000313" key="3">
    <source>
        <dbReference type="Proteomes" id="UP001589609"/>
    </source>
</evidence>
<proteinExistence type="predicted"/>
<evidence type="ECO:0000313" key="2">
    <source>
        <dbReference type="EMBL" id="MFB9758266.1"/>
    </source>
</evidence>
<sequence>MKQYAHLGELVRYADDLVILCRTKQEALESICVLQGIMAKLDLTIHREKSKLINMWDDTTGFDFLGFHHRKFPKKNKGGSTIYTLSHIPCFLQALLFCIKQFQVKRR</sequence>
<dbReference type="Pfam" id="PF00078">
    <property type="entry name" value="RVT_1"/>
    <property type="match status" value="1"/>
</dbReference>
<keyword evidence="2" id="KW-0695">RNA-directed DNA polymerase</keyword>
<keyword evidence="3" id="KW-1185">Reference proteome</keyword>
<dbReference type="SUPFAM" id="SSF56672">
    <property type="entry name" value="DNA/RNA polymerases"/>
    <property type="match status" value="1"/>
</dbReference>
<evidence type="ECO:0000259" key="1">
    <source>
        <dbReference type="PROSITE" id="PS50878"/>
    </source>
</evidence>
<protein>
    <submittedName>
        <fullName evidence="2">Reverse transcriptase domain-containing protein</fullName>
    </submittedName>
</protein>
<dbReference type="InterPro" id="IPR043502">
    <property type="entry name" value="DNA/RNA_pol_sf"/>
</dbReference>
<dbReference type="Proteomes" id="UP001589609">
    <property type="component" value="Unassembled WGS sequence"/>
</dbReference>
<dbReference type="PROSITE" id="PS50878">
    <property type="entry name" value="RT_POL"/>
    <property type="match status" value="1"/>
</dbReference>
<dbReference type="GO" id="GO:0003964">
    <property type="term" value="F:RNA-directed DNA polymerase activity"/>
    <property type="evidence" value="ECO:0007669"/>
    <property type="project" value="UniProtKB-KW"/>
</dbReference>
<keyword evidence="2" id="KW-0548">Nucleotidyltransferase</keyword>
<comment type="caution">
    <text evidence="2">The sequence shown here is derived from an EMBL/GenBank/DDBJ whole genome shotgun (WGS) entry which is preliminary data.</text>
</comment>
<reference evidence="2 3" key="1">
    <citation type="submission" date="2024-09" db="EMBL/GenBank/DDBJ databases">
        <authorList>
            <person name="Sun Q."/>
            <person name="Mori K."/>
        </authorList>
    </citation>
    <scope>NUCLEOTIDE SEQUENCE [LARGE SCALE GENOMIC DNA]</scope>
    <source>
        <strain evidence="2 3">JCM 11201</strain>
    </source>
</reference>
<feature type="domain" description="Reverse transcriptase" evidence="1">
    <location>
        <begin position="1"/>
        <end position="69"/>
    </location>
</feature>
<gene>
    <name evidence="2" type="ORF">ACFFMS_06980</name>
</gene>
<accession>A0ABV5WCE6</accession>
<organism evidence="2 3">
    <name type="scientific">Ectobacillus funiculus</name>
    <dbReference type="NCBI Taxonomy" id="137993"/>
    <lineage>
        <taxon>Bacteria</taxon>
        <taxon>Bacillati</taxon>
        <taxon>Bacillota</taxon>
        <taxon>Bacilli</taxon>
        <taxon>Bacillales</taxon>
        <taxon>Bacillaceae</taxon>
        <taxon>Ectobacillus</taxon>
    </lineage>
</organism>
<dbReference type="InterPro" id="IPR000477">
    <property type="entry name" value="RT_dom"/>
</dbReference>
<name>A0ABV5WCE6_9BACI</name>